<dbReference type="OrthoDB" id="345906at2759"/>
<dbReference type="EMBL" id="HG719897">
    <property type="protein sequence ID" value="CDJ58866.1"/>
    <property type="molecule type" value="Genomic_DNA"/>
</dbReference>
<dbReference type="SMR" id="U6M4A8"/>
<dbReference type="Proteomes" id="UP000030763">
    <property type="component" value="Unassembled WGS sequence"/>
</dbReference>
<dbReference type="GeneID" id="25335835"/>
<protein>
    <submittedName>
        <fullName evidence="11">Uncharacterized protein</fullName>
    </submittedName>
</protein>
<comment type="subcellular location">
    <subcellularLocation>
        <location evidence="1">Golgi apparatus membrane</location>
        <topology evidence="1">Single-pass type II membrane protein</topology>
    </subcellularLocation>
</comment>
<keyword evidence="7" id="KW-1133">Transmembrane helix</keyword>
<dbReference type="Gene3D" id="3.90.550.50">
    <property type="match status" value="1"/>
</dbReference>
<dbReference type="PANTHER" id="PTHR11214:SF3">
    <property type="entry name" value="BETA-1,3-GALACTOSYLTRANSFERASE 6"/>
    <property type="match status" value="1"/>
</dbReference>
<dbReference type="InterPro" id="IPR002659">
    <property type="entry name" value="Glyco_trans_31"/>
</dbReference>
<evidence type="ECO:0000256" key="9">
    <source>
        <dbReference type="ARBA" id="ARBA00023136"/>
    </source>
</evidence>
<organism evidence="11 12">
    <name type="scientific">Eimeria maxima</name>
    <name type="common">Coccidian parasite</name>
    <dbReference type="NCBI Taxonomy" id="5804"/>
    <lineage>
        <taxon>Eukaryota</taxon>
        <taxon>Sar</taxon>
        <taxon>Alveolata</taxon>
        <taxon>Apicomplexa</taxon>
        <taxon>Conoidasida</taxon>
        <taxon>Coccidia</taxon>
        <taxon>Eucoccidiorida</taxon>
        <taxon>Eimeriorina</taxon>
        <taxon>Eimeriidae</taxon>
        <taxon>Eimeria</taxon>
    </lineage>
</organism>
<keyword evidence="8" id="KW-0333">Golgi apparatus</keyword>
<evidence type="ECO:0000256" key="3">
    <source>
        <dbReference type="ARBA" id="ARBA00022676"/>
    </source>
</evidence>
<keyword evidence="6" id="KW-0735">Signal-anchor</keyword>
<evidence type="ECO:0000256" key="4">
    <source>
        <dbReference type="ARBA" id="ARBA00022679"/>
    </source>
</evidence>
<evidence type="ECO:0000256" key="1">
    <source>
        <dbReference type="ARBA" id="ARBA00004323"/>
    </source>
</evidence>
<accession>U6M4A8</accession>
<comment type="similarity">
    <text evidence="2">Belongs to the glycosyltransferase 31 family.</text>
</comment>
<dbReference type="VEuPathDB" id="ToxoDB:EMWEY_00018490"/>
<evidence type="ECO:0000313" key="11">
    <source>
        <dbReference type="EMBL" id="CDJ58866.1"/>
    </source>
</evidence>
<dbReference type="GO" id="GO:0000139">
    <property type="term" value="C:Golgi membrane"/>
    <property type="evidence" value="ECO:0007669"/>
    <property type="project" value="UniProtKB-SubCell"/>
</dbReference>
<evidence type="ECO:0000256" key="5">
    <source>
        <dbReference type="ARBA" id="ARBA00022692"/>
    </source>
</evidence>
<dbReference type="OMA" id="LERCMGR"/>
<evidence type="ECO:0000256" key="2">
    <source>
        <dbReference type="ARBA" id="ARBA00008661"/>
    </source>
</evidence>
<evidence type="ECO:0000256" key="6">
    <source>
        <dbReference type="ARBA" id="ARBA00022968"/>
    </source>
</evidence>
<dbReference type="GO" id="GO:0006493">
    <property type="term" value="P:protein O-linked glycosylation"/>
    <property type="evidence" value="ECO:0007669"/>
    <property type="project" value="TreeGrafter"/>
</dbReference>
<dbReference type="RefSeq" id="XP_013335514.1">
    <property type="nucleotide sequence ID" value="XM_013480060.1"/>
</dbReference>
<gene>
    <name evidence="11" type="ORF">EMWEY_00018490</name>
</gene>
<reference evidence="11" key="2">
    <citation type="submission" date="2013-10" db="EMBL/GenBank/DDBJ databases">
        <authorList>
            <person name="Aslett M."/>
        </authorList>
    </citation>
    <scope>NUCLEOTIDE SEQUENCE [LARGE SCALE GENOMIC DNA]</scope>
    <source>
        <strain evidence="11">Weybridge</strain>
    </source>
</reference>
<name>U6M4A8_EIMMA</name>
<proteinExistence type="inferred from homology"/>
<feature type="compositionally biased region" description="Polar residues" evidence="10">
    <location>
        <begin position="329"/>
        <end position="340"/>
    </location>
</feature>
<keyword evidence="3" id="KW-0328">Glycosyltransferase</keyword>
<evidence type="ECO:0000256" key="10">
    <source>
        <dbReference type="SAM" id="MobiDB-lite"/>
    </source>
</evidence>
<evidence type="ECO:0000256" key="7">
    <source>
        <dbReference type="ARBA" id="ARBA00022989"/>
    </source>
</evidence>
<keyword evidence="9" id="KW-0472">Membrane</keyword>
<dbReference type="Pfam" id="PF01762">
    <property type="entry name" value="Galactosyl_T"/>
    <property type="match status" value="1"/>
</dbReference>
<evidence type="ECO:0000256" key="8">
    <source>
        <dbReference type="ARBA" id="ARBA00023034"/>
    </source>
</evidence>
<dbReference type="AlphaFoldDB" id="U6M4A8"/>
<feature type="compositionally biased region" description="Low complexity" evidence="10">
    <location>
        <begin position="364"/>
        <end position="380"/>
    </location>
</feature>
<feature type="region of interest" description="Disordered" evidence="10">
    <location>
        <begin position="309"/>
        <end position="384"/>
    </location>
</feature>
<keyword evidence="12" id="KW-1185">Reference proteome</keyword>
<keyword evidence="5" id="KW-0812">Transmembrane</keyword>
<dbReference type="PANTHER" id="PTHR11214">
    <property type="entry name" value="BETA-1,3-N-ACETYLGLUCOSAMINYLTRANSFERASE"/>
    <property type="match status" value="1"/>
</dbReference>
<evidence type="ECO:0000313" key="12">
    <source>
        <dbReference type="Proteomes" id="UP000030763"/>
    </source>
</evidence>
<reference evidence="11" key="1">
    <citation type="submission" date="2013-10" db="EMBL/GenBank/DDBJ databases">
        <title>Genomic analysis of the causative agents of coccidiosis in chickens.</title>
        <authorList>
            <person name="Reid A.J."/>
            <person name="Blake D."/>
            <person name="Billington K."/>
            <person name="Browne H."/>
            <person name="Dunn M."/>
            <person name="Hung S."/>
            <person name="Kawahara F."/>
            <person name="Miranda-Saavedra D."/>
            <person name="Mourier T."/>
            <person name="Nagra H."/>
            <person name="Otto T.D."/>
            <person name="Rawlings N."/>
            <person name="Sanchez A."/>
            <person name="Sanders M."/>
            <person name="Subramaniam C."/>
            <person name="Tay Y."/>
            <person name="Dear P."/>
            <person name="Doerig C."/>
            <person name="Gruber A."/>
            <person name="Parkinson J."/>
            <person name="Shirley M."/>
            <person name="Wan K.L."/>
            <person name="Berriman M."/>
            <person name="Tomley F."/>
            <person name="Pain A."/>
        </authorList>
    </citation>
    <scope>NUCLEOTIDE SEQUENCE [LARGE SCALE GENOMIC DNA]</scope>
    <source>
        <strain evidence="11">Weybridge</strain>
    </source>
</reference>
<dbReference type="GO" id="GO:0016758">
    <property type="term" value="F:hexosyltransferase activity"/>
    <property type="evidence" value="ECO:0007669"/>
    <property type="project" value="InterPro"/>
</dbReference>
<keyword evidence="4" id="KW-0808">Transferase</keyword>
<sequence>MELAADHPDGMVPQLPMKLTPSWKTICKNCLYSLLFASALFLYIVISKTCSWNWHGEPQVPMLSLPLQTNWRLLIAPKVSCAEDPPFAALMAMTGAADSEGRKIVRNTWGGISEIANRRIRLFFLLGTVGSEEVQKAVEDEAETYGDILQHTAPDKYTTLAAKAATMIQWVAASCPEAKFVVKADTDTLVNLDVMIPYLIKMEVKGDLALGFRLDHMPTINSRNSRNYQDPLVFPRKTFPPYLSGACYIISGSLLQKVVHVLPDVPRVRNEDTFVGMCLERLGIEPTNIGPEAPINPCGYEQLRLALPPGPTAKLTTTAAIEPRRKHPLNSNSGRNPSTSRVKHPLFTSACSSFPPKGNMKQNQSGPGSPVSGSQPSSGPNTVRSVIPEATYSLNAAGKVPETRPARLILRPYDVSTTGYTTMAPMQPSLSEGLQFYSDQMAPPPPLKQQPQPFYQTSLDEPPLKGKGAYSQPTKPLISTLPALQEPPQHMPMGVGRATMPVSAYDLPPPLLENKSQKEQAFLRVWNGIDHAGAVATSRLERVPLPMLERIPGGPGRLRLQGPLVNIKLPEVPSVEGDLRRFCQRILTAFSGAAEDCRRLFVPCTQLRLPRFDSCAPQTPALQECKSCGYKGHFCPECGTGTNGRSMAADAAPFARVQPSRGVLVAQEGCLDRCMRWHCSLFEEVGEAIDQELLCDRAGSVFRECGEFIDNLVAEGIHAISYNCANICGAIPGRSHTLIEGYPMYEPEPEFMRKERPTSATGNACVDQVNAFLDAYLVEQSKFNPDLPPLPIPDTQKTGNWIIDATNAALDYCLQDRTPPPPPAPRKKFCPLEKLIPPCCRERPPVVVPPPKQPMCPLLERCMGRERDCPHCHQPIRPSGGTCPKEQIGGCQIQFCPLREPEITVVPKGPALVYPYSEEEFQVRDRSGLVPMLDDHAEGVQLPHKLVVTEPVM</sequence>